<accession>A0A4U0PWH2</accession>
<evidence type="ECO:0000256" key="1">
    <source>
        <dbReference type="SAM" id="Phobius"/>
    </source>
</evidence>
<name>A0A4U0PWH2_9NEIS</name>
<feature type="transmembrane region" description="Helical" evidence="1">
    <location>
        <begin position="28"/>
        <end position="51"/>
    </location>
</feature>
<dbReference type="Gene3D" id="3.40.50.1460">
    <property type="match status" value="1"/>
</dbReference>
<feature type="domain" description="Caspase family p20" evidence="2">
    <location>
        <begin position="291"/>
        <end position="355"/>
    </location>
</feature>
<proteinExistence type="predicted"/>
<dbReference type="GO" id="GO:0004197">
    <property type="term" value="F:cysteine-type endopeptidase activity"/>
    <property type="evidence" value="ECO:0007669"/>
    <property type="project" value="InterPro"/>
</dbReference>
<keyword evidence="1" id="KW-1133">Transmembrane helix</keyword>
<gene>
    <name evidence="3" type="ORF">FAZ21_12750</name>
</gene>
<keyword evidence="4" id="KW-1185">Reference proteome</keyword>
<feature type="transmembrane region" description="Helical" evidence="1">
    <location>
        <begin position="129"/>
        <end position="147"/>
    </location>
</feature>
<keyword evidence="1" id="KW-0812">Transmembrane</keyword>
<evidence type="ECO:0000313" key="4">
    <source>
        <dbReference type="Proteomes" id="UP000310016"/>
    </source>
</evidence>
<organism evidence="3 4">
    <name type="scientific">Chitiniphilus eburneus</name>
    <dbReference type="NCBI Taxonomy" id="2571148"/>
    <lineage>
        <taxon>Bacteria</taxon>
        <taxon>Pseudomonadati</taxon>
        <taxon>Pseudomonadota</taxon>
        <taxon>Betaproteobacteria</taxon>
        <taxon>Neisseriales</taxon>
        <taxon>Chitinibacteraceae</taxon>
        <taxon>Chitiniphilus</taxon>
    </lineage>
</organism>
<evidence type="ECO:0000259" key="2">
    <source>
        <dbReference type="PROSITE" id="PS50208"/>
    </source>
</evidence>
<dbReference type="Pfam" id="PF01650">
    <property type="entry name" value="Peptidase_C13"/>
    <property type="match status" value="1"/>
</dbReference>
<evidence type="ECO:0000313" key="3">
    <source>
        <dbReference type="EMBL" id="TJZ72903.1"/>
    </source>
</evidence>
<feature type="transmembrane region" description="Helical" evidence="1">
    <location>
        <begin position="63"/>
        <end position="81"/>
    </location>
</feature>
<dbReference type="RefSeq" id="WP_136773817.1">
    <property type="nucleotide sequence ID" value="NZ_CP156074.1"/>
</dbReference>
<dbReference type="GO" id="GO:0006508">
    <property type="term" value="P:proteolysis"/>
    <property type="evidence" value="ECO:0007669"/>
    <property type="project" value="InterPro"/>
</dbReference>
<dbReference type="Proteomes" id="UP000310016">
    <property type="component" value="Unassembled WGS sequence"/>
</dbReference>
<dbReference type="AlphaFoldDB" id="A0A4U0PWH2"/>
<dbReference type="EMBL" id="SUMF01000014">
    <property type="protein sequence ID" value="TJZ72903.1"/>
    <property type="molecule type" value="Genomic_DNA"/>
</dbReference>
<feature type="transmembrane region" description="Helical" evidence="1">
    <location>
        <begin position="93"/>
        <end position="117"/>
    </location>
</feature>
<dbReference type="SUPFAM" id="SSF52129">
    <property type="entry name" value="Caspase-like"/>
    <property type="match status" value="1"/>
</dbReference>
<reference evidence="3 4" key="1">
    <citation type="submission" date="2019-04" db="EMBL/GenBank/DDBJ databases">
        <title>Chitiniphilus eburnea sp. nov., a novel chitinolytic bacterium isolated from aquaculture sludge.</title>
        <authorList>
            <person name="Sheng M."/>
        </authorList>
    </citation>
    <scope>NUCLEOTIDE SEQUENCE [LARGE SCALE GENOMIC DNA]</scope>
    <source>
        <strain evidence="3 4">HX-2-15</strain>
    </source>
</reference>
<dbReference type="PROSITE" id="PS50208">
    <property type="entry name" value="CASPASE_P20"/>
    <property type="match status" value="1"/>
</dbReference>
<dbReference type="InterPro" id="IPR001096">
    <property type="entry name" value="Peptidase_C13"/>
</dbReference>
<sequence>MYAKPRRLLPATLRALFLRFNPPQSWPASVPVLIFLLLLTMGVQVAFSIWWDGYPGIFDYTALPAWLCPVLILLLLGQALGPRQQSWAVRLAIMWYALGLALTPLVVAGLAATRLPWWQGPIGRQWVSAYGWAIFVTPYVWTTLATIRQIWPVGRRRAVVMGVFSAAALLGYQWYFPRAELWVAMPASERTDVAPIATLPLPETALFFKQPELLRQSLDRLAAERPGVADTYLISVAGFAGQGVFLREAEAVQNLFDRHYGTRNRSVLLANSAEAAQRVPIANRDTVSATIREMAALMNRDEDLLVVYLTSHGGRDFDLSLNFPDLSLQPITPQWLAAQFKAAGIRWKLVAVSACFSGGYVSALADADSAIVTAADNTHTSFGCSDDEEYTYFGKAMFVDALAHENRLPQAFTEARAAILKREQAENYEHSNPQFSMGKAFAARFGTLPLTQPELAAPPKPTPTGGR</sequence>
<keyword evidence="1" id="KW-0472">Membrane</keyword>
<dbReference type="InterPro" id="IPR001309">
    <property type="entry name" value="Pept_C14_p20"/>
</dbReference>
<dbReference type="OrthoDB" id="345222at2"/>
<comment type="caution">
    <text evidence="3">The sequence shown here is derived from an EMBL/GenBank/DDBJ whole genome shotgun (WGS) entry which is preliminary data.</text>
</comment>
<protein>
    <recommendedName>
        <fullName evidence="2">Caspase family p20 domain-containing protein</fullName>
    </recommendedName>
</protein>
<feature type="transmembrane region" description="Helical" evidence="1">
    <location>
        <begin position="159"/>
        <end position="176"/>
    </location>
</feature>
<dbReference type="InterPro" id="IPR029030">
    <property type="entry name" value="Caspase-like_dom_sf"/>
</dbReference>